<dbReference type="AlphaFoldDB" id="A0AAV4TA25"/>
<proteinExistence type="predicted"/>
<dbReference type="PANTHER" id="PTHR24559">
    <property type="entry name" value="TRANSPOSON TY3-I GAG-POL POLYPROTEIN"/>
    <property type="match status" value="1"/>
</dbReference>
<keyword evidence="3" id="KW-1185">Reference proteome</keyword>
<gene>
    <name evidence="2" type="primary">pol_4163</name>
    <name evidence="2" type="ORF">CDAR_199031</name>
</gene>
<keyword evidence="1" id="KW-0812">Transmembrane</keyword>
<dbReference type="PANTHER" id="PTHR24559:SF435">
    <property type="entry name" value="RIBONUCLEASE H"/>
    <property type="match status" value="1"/>
</dbReference>
<dbReference type="InterPro" id="IPR043128">
    <property type="entry name" value="Rev_trsase/Diguanyl_cyclase"/>
</dbReference>
<dbReference type="Proteomes" id="UP001054837">
    <property type="component" value="Unassembled WGS sequence"/>
</dbReference>
<organism evidence="2 3">
    <name type="scientific">Caerostris darwini</name>
    <dbReference type="NCBI Taxonomy" id="1538125"/>
    <lineage>
        <taxon>Eukaryota</taxon>
        <taxon>Metazoa</taxon>
        <taxon>Ecdysozoa</taxon>
        <taxon>Arthropoda</taxon>
        <taxon>Chelicerata</taxon>
        <taxon>Arachnida</taxon>
        <taxon>Araneae</taxon>
        <taxon>Araneomorphae</taxon>
        <taxon>Entelegynae</taxon>
        <taxon>Araneoidea</taxon>
        <taxon>Araneidae</taxon>
        <taxon>Caerostris</taxon>
    </lineage>
</organism>
<evidence type="ECO:0000313" key="3">
    <source>
        <dbReference type="Proteomes" id="UP001054837"/>
    </source>
</evidence>
<sequence length="111" mass="12506">MRKQINILLDGGIIPFSTTSHAAPVLLVKKSDDSYLLIADIRKLNNKTIPNNFPFLNLNEMIDILLGVTFFITMDLISDFHLMLMSSEHANLTGITTEFGLFEYKKLAFGL</sequence>
<name>A0AAV4TA25_9ARAC</name>
<dbReference type="GO" id="GO:0071897">
    <property type="term" value="P:DNA biosynthetic process"/>
    <property type="evidence" value="ECO:0007669"/>
    <property type="project" value="UniProtKB-ARBA"/>
</dbReference>
<accession>A0AAV4TA25</accession>
<protein>
    <submittedName>
        <fullName evidence="2">Retrovirus-related Pol polyprotein from transposon 17.6</fullName>
    </submittedName>
</protein>
<evidence type="ECO:0000313" key="2">
    <source>
        <dbReference type="EMBL" id="GIY42925.1"/>
    </source>
</evidence>
<dbReference type="InterPro" id="IPR043502">
    <property type="entry name" value="DNA/RNA_pol_sf"/>
</dbReference>
<evidence type="ECO:0000256" key="1">
    <source>
        <dbReference type="SAM" id="Phobius"/>
    </source>
</evidence>
<feature type="transmembrane region" description="Helical" evidence="1">
    <location>
        <begin position="64"/>
        <end position="84"/>
    </location>
</feature>
<reference evidence="2 3" key="1">
    <citation type="submission" date="2021-06" db="EMBL/GenBank/DDBJ databases">
        <title>Caerostris darwini draft genome.</title>
        <authorList>
            <person name="Kono N."/>
            <person name="Arakawa K."/>
        </authorList>
    </citation>
    <scope>NUCLEOTIDE SEQUENCE [LARGE SCALE GENOMIC DNA]</scope>
</reference>
<dbReference type="Gene3D" id="3.30.70.270">
    <property type="match status" value="1"/>
</dbReference>
<dbReference type="InterPro" id="IPR053134">
    <property type="entry name" value="RNA-dir_DNA_polymerase"/>
</dbReference>
<comment type="caution">
    <text evidence="2">The sequence shown here is derived from an EMBL/GenBank/DDBJ whole genome shotgun (WGS) entry which is preliminary data.</text>
</comment>
<dbReference type="EMBL" id="BPLQ01009269">
    <property type="protein sequence ID" value="GIY42925.1"/>
    <property type="molecule type" value="Genomic_DNA"/>
</dbReference>
<keyword evidence="1" id="KW-1133">Transmembrane helix</keyword>
<dbReference type="Gene3D" id="3.10.10.10">
    <property type="entry name" value="HIV Type 1 Reverse Transcriptase, subunit A, domain 1"/>
    <property type="match status" value="1"/>
</dbReference>
<dbReference type="SUPFAM" id="SSF56672">
    <property type="entry name" value="DNA/RNA polymerases"/>
    <property type="match status" value="1"/>
</dbReference>
<keyword evidence="1" id="KW-0472">Membrane</keyword>